<organism evidence="1 2">
    <name type="scientific">Vibrio parahaemolyticus</name>
    <dbReference type="NCBI Taxonomy" id="670"/>
    <lineage>
        <taxon>Bacteria</taxon>
        <taxon>Pseudomonadati</taxon>
        <taxon>Pseudomonadota</taxon>
        <taxon>Gammaproteobacteria</taxon>
        <taxon>Vibrionales</taxon>
        <taxon>Vibrionaceae</taxon>
        <taxon>Vibrio</taxon>
    </lineage>
</organism>
<evidence type="ECO:0000313" key="1">
    <source>
        <dbReference type="EMBL" id="MDS1821077.1"/>
    </source>
</evidence>
<comment type="caution">
    <text evidence="1">The sequence shown here is derived from an EMBL/GenBank/DDBJ whole genome shotgun (WGS) entry which is preliminary data.</text>
</comment>
<evidence type="ECO:0000313" key="2">
    <source>
        <dbReference type="Proteomes" id="UP001253193"/>
    </source>
</evidence>
<dbReference type="Proteomes" id="UP001253193">
    <property type="component" value="Unassembled WGS sequence"/>
</dbReference>
<name>A0AAW8PYR4_VIBPH</name>
<protein>
    <submittedName>
        <fullName evidence="1">Uncharacterized protein</fullName>
    </submittedName>
</protein>
<accession>A0AAW8PYR4</accession>
<dbReference type="RefSeq" id="WP_311019899.1">
    <property type="nucleotide sequence ID" value="NZ_JAUHGG010000003.1"/>
</dbReference>
<proteinExistence type="predicted"/>
<dbReference type="EMBL" id="JAUHGG010000003">
    <property type="protein sequence ID" value="MDS1821077.1"/>
    <property type="molecule type" value="Genomic_DNA"/>
</dbReference>
<gene>
    <name evidence="1" type="ORF">QX249_10435</name>
</gene>
<dbReference type="AlphaFoldDB" id="A0AAW8PYR4"/>
<sequence length="92" mass="10262">MGNERSERWEQVKSAANRLLKFMAEKNKNVNAEALPDDQILEIYNNALPSALTTIAAWSFIYSEDHELSESIVSDFSTVRSALKNLGESGTV</sequence>
<reference evidence="1" key="1">
    <citation type="submission" date="2023-06" db="EMBL/GenBank/DDBJ databases">
        <title>Genomic Diversity of Vibrio spp. and Metagenomic Analysis of Pathogens in Florida Gulf Coastal Waters Following Hurricane Ian.</title>
        <authorList>
            <person name="Brumfield K.D."/>
        </authorList>
    </citation>
    <scope>NUCLEOTIDE SEQUENCE</scope>
    <source>
        <strain evidence="1">WBS2B-138</strain>
    </source>
</reference>